<evidence type="ECO:0000313" key="2">
    <source>
        <dbReference type="Proteomes" id="UP000186609"/>
    </source>
</evidence>
<evidence type="ECO:0000313" key="1">
    <source>
        <dbReference type="EMBL" id="APW39552.1"/>
    </source>
</evidence>
<protein>
    <submittedName>
        <fullName evidence="1">Uncharacterized protein</fullName>
    </submittedName>
</protein>
<name>A0A1P8K0N1_9BURK</name>
<dbReference type="Proteomes" id="UP000186609">
    <property type="component" value="Chromosome"/>
</dbReference>
<dbReference type="AlphaFoldDB" id="A0A1P8K0N1"/>
<reference evidence="1 2" key="1">
    <citation type="submission" date="2017-01" db="EMBL/GenBank/DDBJ databases">
        <authorList>
            <person name="Mah S.A."/>
            <person name="Swanson W.J."/>
            <person name="Moy G.W."/>
            <person name="Vacquier V.D."/>
        </authorList>
    </citation>
    <scope>NUCLEOTIDE SEQUENCE [LARGE SCALE GENOMIC DNA]</scope>
    <source>
        <strain evidence="1 2">DCY110</strain>
    </source>
</reference>
<dbReference type="EMBL" id="CP019236">
    <property type="protein sequence ID" value="APW39552.1"/>
    <property type="molecule type" value="Genomic_DNA"/>
</dbReference>
<proteinExistence type="predicted"/>
<gene>
    <name evidence="1" type="ORF">RD110_21970</name>
</gene>
<organism evidence="1 2">
    <name type="scientific">Rhodoferax koreensis</name>
    <dbReference type="NCBI Taxonomy" id="1842727"/>
    <lineage>
        <taxon>Bacteria</taxon>
        <taxon>Pseudomonadati</taxon>
        <taxon>Pseudomonadota</taxon>
        <taxon>Betaproteobacteria</taxon>
        <taxon>Burkholderiales</taxon>
        <taxon>Comamonadaceae</taxon>
        <taxon>Rhodoferax</taxon>
    </lineage>
</organism>
<dbReference type="KEGG" id="rhy:RD110_21970"/>
<sequence length="131" mass="14583">MDGMVLSESADIALLYRLNAAIALGKTFEILESVLPLPFMTLDSFMTEQQEVGLLGDAGGKSFVRYLLENVRLLESPGYPRKSKTSFYKFLRSWTRVTCAFGAHFSIVRSAASEVGVNRHTTFRPNVSIMP</sequence>
<keyword evidence="2" id="KW-1185">Reference proteome</keyword>
<accession>A0A1P8K0N1</accession>